<dbReference type="Proteomes" id="UP001211907">
    <property type="component" value="Unassembled WGS sequence"/>
</dbReference>
<proteinExistence type="predicted"/>
<organism evidence="1 2">
    <name type="scientific">Physocladia obscura</name>
    <dbReference type="NCBI Taxonomy" id="109957"/>
    <lineage>
        <taxon>Eukaryota</taxon>
        <taxon>Fungi</taxon>
        <taxon>Fungi incertae sedis</taxon>
        <taxon>Chytridiomycota</taxon>
        <taxon>Chytridiomycota incertae sedis</taxon>
        <taxon>Chytridiomycetes</taxon>
        <taxon>Chytridiales</taxon>
        <taxon>Chytriomycetaceae</taxon>
        <taxon>Physocladia</taxon>
    </lineage>
</organism>
<keyword evidence="2" id="KW-1185">Reference proteome</keyword>
<protein>
    <submittedName>
        <fullName evidence="1">Uncharacterized protein</fullName>
    </submittedName>
</protein>
<dbReference type="AlphaFoldDB" id="A0AAD5SZP2"/>
<accession>A0AAD5SZP2</accession>
<dbReference type="EMBL" id="JADGJH010001033">
    <property type="protein sequence ID" value="KAJ3119681.1"/>
    <property type="molecule type" value="Genomic_DNA"/>
</dbReference>
<name>A0AAD5SZP2_9FUNG</name>
<evidence type="ECO:0000313" key="2">
    <source>
        <dbReference type="Proteomes" id="UP001211907"/>
    </source>
</evidence>
<evidence type="ECO:0000313" key="1">
    <source>
        <dbReference type="EMBL" id="KAJ3119681.1"/>
    </source>
</evidence>
<gene>
    <name evidence="1" type="ORF">HK100_000198</name>
</gene>
<reference evidence="1" key="1">
    <citation type="submission" date="2020-05" db="EMBL/GenBank/DDBJ databases">
        <title>Phylogenomic resolution of chytrid fungi.</title>
        <authorList>
            <person name="Stajich J.E."/>
            <person name="Amses K."/>
            <person name="Simmons R."/>
            <person name="Seto K."/>
            <person name="Myers J."/>
            <person name="Bonds A."/>
            <person name="Quandt C.A."/>
            <person name="Barry K."/>
            <person name="Liu P."/>
            <person name="Grigoriev I."/>
            <person name="Longcore J.E."/>
            <person name="James T.Y."/>
        </authorList>
    </citation>
    <scope>NUCLEOTIDE SEQUENCE</scope>
    <source>
        <strain evidence="1">JEL0513</strain>
    </source>
</reference>
<feature type="non-terminal residue" evidence="1">
    <location>
        <position position="1"/>
    </location>
</feature>
<comment type="caution">
    <text evidence="1">The sequence shown here is derived from an EMBL/GenBank/DDBJ whole genome shotgun (WGS) entry which is preliminary data.</text>
</comment>
<sequence length="66" mass="7933">FLYRIDDSRVEERFLMALDFYDFEIPLHRVKVITEDDVLKLNGPECSTSTNKENLLNHYHSLYLVR</sequence>